<gene>
    <name evidence="1" type="ORF">UFOVP820_22</name>
</gene>
<evidence type="ECO:0000313" key="1">
    <source>
        <dbReference type="EMBL" id="CAB4165205.1"/>
    </source>
</evidence>
<protein>
    <submittedName>
        <fullName evidence="1">Uncharacterized protein</fullName>
    </submittedName>
</protein>
<organism evidence="1">
    <name type="scientific">uncultured Caudovirales phage</name>
    <dbReference type="NCBI Taxonomy" id="2100421"/>
    <lineage>
        <taxon>Viruses</taxon>
        <taxon>Duplodnaviria</taxon>
        <taxon>Heunggongvirae</taxon>
        <taxon>Uroviricota</taxon>
        <taxon>Caudoviricetes</taxon>
        <taxon>Peduoviridae</taxon>
        <taxon>Maltschvirus</taxon>
        <taxon>Maltschvirus maltsch</taxon>
    </lineage>
</organism>
<reference evidence="1" key="1">
    <citation type="submission" date="2020-04" db="EMBL/GenBank/DDBJ databases">
        <authorList>
            <person name="Chiriac C."/>
            <person name="Salcher M."/>
            <person name="Ghai R."/>
            <person name="Kavagutti S V."/>
        </authorList>
    </citation>
    <scope>NUCLEOTIDE SEQUENCE</scope>
</reference>
<sequence>MKTIKFKFLTNEFQQIREALQLQDKLKMPVSVSGIREALKTATGSLTEADIRNLQVIMAFWTNNCYKQAMLAADKFPVDSYAVDTWTSRMEWSEKVTETLTEELMHI</sequence>
<dbReference type="EMBL" id="LR796771">
    <property type="protein sequence ID" value="CAB4165205.1"/>
    <property type="molecule type" value="Genomic_DNA"/>
</dbReference>
<accession>A0A6J5P835</accession>
<name>A0A6J5P835_9CAUD</name>
<proteinExistence type="predicted"/>